<evidence type="ECO:0000313" key="2">
    <source>
        <dbReference type="Proteomes" id="UP000188947"/>
    </source>
</evidence>
<dbReference type="PROSITE" id="PS51257">
    <property type="entry name" value="PROKAR_LIPOPROTEIN"/>
    <property type="match status" value="1"/>
</dbReference>
<sequence>MIKQRLFQKVSTIAYVAISFWAVSCRSADTENNLHGDASVKINLQGSMYDDARDFGPQAASGHIVSAIAPEQIQEISFNHQYKLIARFTPEKQIQTSSLQASSGMQPIAAAFPQALAADIKYKVLVYDISGKFVTERNYIRGKENDISVTAVLNLNGGQQYTFVVYSVNSSSELPDVSTTSRLSGTLLLVMNVADLMYYKKTFAVSGNEPNYLDVVLKHKTSRITTTIDASLTGGNISAISAHFYPHYTGTSILLQGGDVIYPPNTQSNAVVSFSGLGTPVVSAASTVVSADALNGEFVIPSITIGSVTRTDLKLTGIKITPGVRYNLNIQIKPL</sequence>
<evidence type="ECO:0000313" key="1">
    <source>
        <dbReference type="EMBL" id="OOH96150.1"/>
    </source>
</evidence>
<reference evidence="1 2" key="1">
    <citation type="submission" date="2016-11" db="EMBL/GenBank/DDBJ databases">
        <title>Genome sequence and comparative genomic analysis of clinical strain Elizabethkingia meningoseptica 61421 PRCM.</title>
        <authorList>
            <person name="Wang M."/>
            <person name="Hu S."/>
            <person name="Cao L."/>
            <person name="Jiang T."/>
            <person name="Zhou Y."/>
            <person name="Ming D."/>
        </authorList>
    </citation>
    <scope>NUCLEOTIDE SEQUENCE [LARGE SCALE GENOMIC DNA]</scope>
    <source>
        <strain evidence="1 2">61421 PRCM</strain>
    </source>
</reference>
<dbReference type="RefSeq" id="WP_069214754.1">
    <property type="nucleotide sequence ID" value="NZ_CP016378.1"/>
</dbReference>
<gene>
    <name evidence="1" type="ORF">BMF97_07290</name>
</gene>
<dbReference type="EMBL" id="MPOG01000008">
    <property type="protein sequence ID" value="OOH96150.1"/>
    <property type="molecule type" value="Genomic_DNA"/>
</dbReference>
<dbReference type="AlphaFoldDB" id="A0A1V3U238"/>
<keyword evidence="2" id="KW-1185">Reference proteome</keyword>
<dbReference type="eggNOG" id="ENOG5031150">
    <property type="taxonomic scope" value="Bacteria"/>
</dbReference>
<protein>
    <submittedName>
        <fullName evidence="1">Uncharacterized protein</fullName>
    </submittedName>
</protein>
<accession>A0A1V3U238</accession>
<comment type="caution">
    <text evidence="1">The sequence shown here is derived from an EMBL/GenBank/DDBJ whole genome shotgun (WGS) entry which is preliminary data.</text>
</comment>
<dbReference type="Proteomes" id="UP000188947">
    <property type="component" value="Unassembled WGS sequence"/>
</dbReference>
<name>A0A1V3U238_ELIME</name>
<organism evidence="1 2">
    <name type="scientific">Elizabethkingia meningoseptica</name>
    <name type="common">Chryseobacterium meningosepticum</name>
    <dbReference type="NCBI Taxonomy" id="238"/>
    <lineage>
        <taxon>Bacteria</taxon>
        <taxon>Pseudomonadati</taxon>
        <taxon>Bacteroidota</taxon>
        <taxon>Flavobacteriia</taxon>
        <taxon>Flavobacteriales</taxon>
        <taxon>Weeksellaceae</taxon>
        <taxon>Elizabethkingia</taxon>
    </lineage>
</organism>
<dbReference type="OrthoDB" id="1451396at2"/>
<proteinExistence type="predicted"/>